<evidence type="ECO:0000256" key="1">
    <source>
        <dbReference type="SAM" id="MobiDB-lite"/>
    </source>
</evidence>
<protein>
    <submittedName>
        <fullName evidence="2">Uncharacterized protein</fullName>
    </submittedName>
</protein>
<name>A0A0D0BNT3_9AGAR</name>
<evidence type="ECO:0000313" key="3">
    <source>
        <dbReference type="Proteomes" id="UP000053593"/>
    </source>
</evidence>
<proteinExistence type="predicted"/>
<dbReference type="AlphaFoldDB" id="A0A0D0BNT3"/>
<sequence length="451" mass="50569">MAKLHSIILLGSSSPRDSGMLADFSRLAWATARADDSGKGDTIFLAPLSPQRYNDSSERGCLLGLDGLPRLLLPHPDNPQIIPEPIELKTLFLKYLAGIAQNMGVHDDLFLAFSSHIRENDGGILIGDPFSSDDSSKCCYITVPEVETALERKPNSARVVIRVDSRQAVHWTRKTKWDTHAAKPTHHPYVDDPQNSLPLPTFSPSSLDELELLSPSELSRGPSCTTASSVSAFHELPKHPQSPNRLQILRTKFTPAVSSCPYPNSPTVDGVLIIIRRPKPNSEGILLHSISYHEYILFLAESLQATGVWTGGRRDQMNIPANAYTRDILKQRRGESAISELWDILETTDPCKYEGMSLSWNTTVPHAFVETWLECGGPDYRLEDLVSARMKVKEWIKRVGQAEPEVVCPCKEHLVLTREEYRERLRMHQTKEFILGEDLVDLNRTLNLSFT</sequence>
<dbReference type="HOGENOM" id="CLU_497000_0_0_1"/>
<reference evidence="2 3" key="1">
    <citation type="submission" date="2014-04" db="EMBL/GenBank/DDBJ databases">
        <title>Evolutionary Origins and Diversification of the Mycorrhizal Mutualists.</title>
        <authorList>
            <consortium name="DOE Joint Genome Institute"/>
            <consortium name="Mycorrhizal Genomics Consortium"/>
            <person name="Kohler A."/>
            <person name="Kuo A."/>
            <person name="Nagy L.G."/>
            <person name="Floudas D."/>
            <person name="Copeland A."/>
            <person name="Barry K.W."/>
            <person name="Cichocki N."/>
            <person name="Veneault-Fourrey C."/>
            <person name="LaButti K."/>
            <person name="Lindquist E.A."/>
            <person name="Lipzen A."/>
            <person name="Lundell T."/>
            <person name="Morin E."/>
            <person name="Murat C."/>
            <person name="Riley R."/>
            <person name="Ohm R."/>
            <person name="Sun H."/>
            <person name="Tunlid A."/>
            <person name="Henrissat B."/>
            <person name="Grigoriev I.V."/>
            <person name="Hibbett D.S."/>
            <person name="Martin F."/>
        </authorList>
    </citation>
    <scope>NUCLEOTIDE SEQUENCE [LARGE SCALE GENOMIC DNA]</scope>
    <source>
        <strain evidence="2 3">FD-317 M1</strain>
    </source>
</reference>
<dbReference type="OrthoDB" id="2940407at2759"/>
<evidence type="ECO:0000313" key="2">
    <source>
        <dbReference type="EMBL" id="KIK51204.1"/>
    </source>
</evidence>
<feature type="region of interest" description="Disordered" evidence="1">
    <location>
        <begin position="182"/>
        <end position="201"/>
    </location>
</feature>
<keyword evidence="3" id="KW-1185">Reference proteome</keyword>
<organism evidence="2 3">
    <name type="scientific">Collybiopsis luxurians FD-317 M1</name>
    <dbReference type="NCBI Taxonomy" id="944289"/>
    <lineage>
        <taxon>Eukaryota</taxon>
        <taxon>Fungi</taxon>
        <taxon>Dikarya</taxon>
        <taxon>Basidiomycota</taxon>
        <taxon>Agaricomycotina</taxon>
        <taxon>Agaricomycetes</taxon>
        <taxon>Agaricomycetidae</taxon>
        <taxon>Agaricales</taxon>
        <taxon>Marasmiineae</taxon>
        <taxon>Omphalotaceae</taxon>
        <taxon>Collybiopsis</taxon>
        <taxon>Collybiopsis luxurians</taxon>
    </lineage>
</organism>
<accession>A0A0D0BNT3</accession>
<dbReference type="EMBL" id="KN834870">
    <property type="protein sequence ID" value="KIK51204.1"/>
    <property type="molecule type" value="Genomic_DNA"/>
</dbReference>
<dbReference type="Proteomes" id="UP000053593">
    <property type="component" value="Unassembled WGS sequence"/>
</dbReference>
<gene>
    <name evidence="2" type="ORF">GYMLUDRAFT_982611</name>
</gene>